<dbReference type="InterPro" id="IPR022691">
    <property type="entry name" value="Tscrpt_elong_fac_GreA/B_N"/>
</dbReference>
<dbReference type="EMBL" id="MHQJ01000030">
    <property type="protein sequence ID" value="OHA01011.1"/>
    <property type="molecule type" value="Genomic_DNA"/>
</dbReference>
<proteinExistence type="inferred from homology"/>
<dbReference type="InterPro" id="IPR018151">
    <property type="entry name" value="TF_GreA/GreB_CS"/>
</dbReference>
<feature type="domain" description="Transcription elongation factor GreA/GreB N-terminal" evidence="11">
    <location>
        <begin position="4"/>
        <end position="72"/>
    </location>
</feature>
<keyword evidence="5 8" id="KW-0804">Transcription</keyword>
<evidence type="ECO:0000313" key="13">
    <source>
        <dbReference type="Proteomes" id="UP000177362"/>
    </source>
</evidence>
<name>A0A1G2KRA6_9BACT</name>
<dbReference type="Pfam" id="PF03449">
    <property type="entry name" value="GreA_GreB_N"/>
    <property type="match status" value="1"/>
</dbReference>
<dbReference type="InterPro" id="IPR023459">
    <property type="entry name" value="Tscrpt_elong_fac_GreA/B_fam"/>
</dbReference>
<dbReference type="PROSITE" id="PS00829">
    <property type="entry name" value="GREAB_1"/>
    <property type="match status" value="1"/>
</dbReference>
<dbReference type="STRING" id="1802271.A3C11_00865"/>
<keyword evidence="12" id="KW-0251">Elongation factor</keyword>
<evidence type="ECO:0000259" key="11">
    <source>
        <dbReference type="Pfam" id="PF03449"/>
    </source>
</evidence>
<evidence type="ECO:0000256" key="8">
    <source>
        <dbReference type="HAMAP-Rule" id="MF_00105"/>
    </source>
</evidence>
<dbReference type="GO" id="GO:0032784">
    <property type="term" value="P:regulation of DNA-templated transcription elongation"/>
    <property type="evidence" value="ECO:0007669"/>
    <property type="project" value="UniProtKB-UniRule"/>
</dbReference>
<evidence type="ECO:0000256" key="2">
    <source>
        <dbReference type="ARBA" id="ARBA00013729"/>
    </source>
</evidence>
<organism evidence="12 13">
    <name type="scientific">Candidatus Sungbacteria bacterium RIFCSPHIGHO2_02_FULL_49_12</name>
    <dbReference type="NCBI Taxonomy" id="1802271"/>
    <lineage>
        <taxon>Bacteria</taxon>
        <taxon>Candidatus Sungiibacteriota</taxon>
    </lineage>
</organism>
<evidence type="ECO:0000259" key="10">
    <source>
        <dbReference type="Pfam" id="PF01272"/>
    </source>
</evidence>
<dbReference type="GO" id="GO:0003677">
    <property type="term" value="F:DNA binding"/>
    <property type="evidence" value="ECO:0007669"/>
    <property type="project" value="UniProtKB-UniRule"/>
</dbReference>
<dbReference type="PANTHER" id="PTHR30437">
    <property type="entry name" value="TRANSCRIPTION ELONGATION FACTOR GREA"/>
    <property type="match status" value="1"/>
</dbReference>
<dbReference type="NCBIfam" id="TIGR01462">
    <property type="entry name" value="greA"/>
    <property type="match status" value="1"/>
</dbReference>
<comment type="caution">
    <text evidence="12">The sequence shown here is derived from an EMBL/GenBank/DDBJ whole genome shotgun (WGS) entry which is preliminary data.</text>
</comment>
<dbReference type="PANTHER" id="PTHR30437:SF4">
    <property type="entry name" value="TRANSCRIPTION ELONGATION FACTOR GREA"/>
    <property type="match status" value="1"/>
</dbReference>
<dbReference type="InterPro" id="IPR036805">
    <property type="entry name" value="Tscrpt_elong_fac_GreA/B_N_sf"/>
</dbReference>
<dbReference type="AlphaFoldDB" id="A0A1G2KRA6"/>
<reference evidence="12 13" key="1">
    <citation type="journal article" date="2016" name="Nat. Commun.">
        <title>Thousands of microbial genomes shed light on interconnected biogeochemical processes in an aquifer system.</title>
        <authorList>
            <person name="Anantharaman K."/>
            <person name="Brown C.T."/>
            <person name="Hug L.A."/>
            <person name="Sharon I."/>
            <person name="Castelle C.J."/>
            <person name="Probst A.J."/>
            <person name="Thomas B.C."/>
            <person name="Singh A."/>
            <person name="Wilkins M.J."/>
            <person name="Karaoz U."/>
            <person name="Brodie E.L."/>
            <person name="Williams K.H."/>
            <person name="Hubbard S.S."/>
            <person name="Banfield J.F."/>
        </authorList>
    </citation>
    <scope>NUCLEOTIDE SEQUENCE [LARGE SCALE GENOMIC DNA]</scope>
</reference>
<keyword evidence="3 8" id="KW-0805">Transcription regulation</keyword>
<dbReference type="InterPro" id="IPR028624">
    <property type="entry name" value="Tscrpt_elong_fac_GreA/B"/>
</dbReference>
<dbReference type="GO" id="GO:0006354">
    <property type="term" value="P:DNA-templated transcription elongation"/>
    <property type="evidence" value="ECO:0007669"/>
    <property type="project" value="TreeGrafter"/>
</dbReference>
<dbReference type="HAMAP" id="MF_00105">
    <property type="entry name" value="GreA_GreB"/>
    <property type="match status" value="1"/>
</dbReference>
<dbReference type="Pfam" id="PF01272">
    <property type="entry name" value="GreA_GreB"/>
    <property type="match status" value="1"/>
</dbReference>
<dbReference type="NCBIfam" id="NF001263">
    <property type="entry name" value="PRK00226.1-4"/>
    <property type="match status" value="1"/>
</dbReference>
<feature type="domain" description="Transcription elongation factor GreA/GreB C-terminal" evidence="10">
    <location>
        <begin position="80"/>
        <end position="151"/>
    </location>
</feature>
<sequence length="152" mass="16731">MSQYLSAEGLEKLKQELADLKTTVRKSIAERIESAKALGDLSENAEYQEAKDSQSQNEARIVELEDILRDAVLISEHHRTDIVDIGSTVSVESDNAKEMAYTIVGSEEAEPIKGKISNESPLGKAFLGKKVGDQVDVRTPAGVKVYTIRQIR</sequence>
<dbReference type="GO" id="GO:0003746">
    <property type="term" value="F:translation elongation factor activity"/>
    <property type="evidence" value="ECO:0007669"/>
    <property type="project" value="UniProtKB-KW"/>
</dbReference>
<evidence type="ECO:0000256" key="9">
    <source>
        <dbReference type="RuleBase" id="RU000556"/>
    </source>
</evidence>
<dbReference type="FunFam" id="1.10.287.180:FF:000001">
    <property type="entry name" value="Transcription elongation factor GreA"/>
    <property type="match status" value="1"/>
</dbReference>
<dbReference type="PIRSF" id="PIRSF006092">
    <property type="entry name" value="GreA_GreB"/>
    <property type="match status" value="1"/>
</dbReference>
<accession>A0A1G2KRA6</accession>
<dbReference type="Proteomes" id="UP000177362">
    <property type="component" value="Unassembled WGS sequence"/>
</dbReference>
<evidence type="ECO:0000256" key="4">
    <source>
        <dbReference type="ARBA" id="ARBA00023125"/>
    </source>
</evidence>
<dbReference type="FunFam" id="3.10.50.30:FF:000001">
    <property type="entry name" value="Transcription elongation factor GreA"/>
    <property type="match status" value="1"/>
</dbReference>
<keyword evidence="4 8" id="KW-0238">DNA-binding</keyword>
<dbReference type="InterPro" id="IPR036953">
    <property type="entry name" value="GreA/GreB_C_sf"/>
</dbReference>
<evidence type="ECO:0000313" key="12">
    <source>
        <dbReference type="EMBL" id="OHA01011.1"/>
    </source>
</evidence>
<evidence type="ECO:0000256" key="1">
    <source>
        <dbReference type="ARBA" id="ARBA00008213"/>
    </source>
</evidence>
<comment type="similarity">
    <text evidence="1 8 9">Belongs to the GreA/GreB family.</text>
</comment>
<dbReference type="InterPro" id="IPR001437">
    <property type="entry name" value="Tscrpt_elong_fac_GreA/B_C"/>
</dbReference>
<gene>
    <name evidence="8" type="primary">greA</name>
    <name evidence="12" type="ORF">A3C11_00865</name>
</gene>
<dbReference type="Gene3D" id="1.10.287.180">
    <property type="entry name" value="Transcription elongation factor, GreA/GreB, N-terminal domain"/>
    <property type="match status" value="1"/>
</dbReference>
<dbReference type="InterPro" id="IPR006359">
    <property type="entry name" value="Tscrpt_elong_fac_GreA"/>
</dbReference>
<evidence type="ECO:0000256" key="3">
    <source>
        <dbReference type="ARBA" id="ARBA00023015"/>
    </source>
</evidence>
<keyword evidence="12" id="KW-0648">Protein biosynthesis</keyword>
<evidence type="ECO:0000256" key="5">
    <source>
        <dbReference type="ARBA" id="ARBA00023163"/>
    </source>
</evidence>
<dbReference type="SUPFAM" id="SSF54534">
    <property type="entry name" value="FKBP-like"/>
    <property type="match status" value="1"/>
</dbReference>
<evidence type="ECO:0000256" key="6">
    <source>
        <dbReference type="ARBA" id="ARBA00024916"/>
    </source>
</evidence>
<comment type="function">
    <text evidence="6 8 9">Necessary for efficient RNA polymerase transcription elongation past template-encoded arresting sites. The arresting sites in DNA have the property of trapping a certain fraction of elongating RNA polymerases that pass through, resulting in locked ternary complexes. Cleavage of the nascent transcript by cleavage factors such as GreA or GreB allows the resumption of elongation from the new 3'terminus. GreA releases sequences of 2 to 3 nucleotides.</text>
</comment>
<dbReference type="SUPFAM" id="SSF46557">
    <property type="entry name" value="GreA transcript cleavage protein, N-terminal domain"/>
    <property type="match status" value="1"/>
</dbReference>
<dbReference type="Gene3D" id="3.10.50.30">
    <property type="entry name" value="Transcription elongation factor, GreA/GreB, C-terminal domain"/>
    <property type="match status" value="1"/>
</dbReference>
<dbReference type="GO" id="GO:0070063">
    <property type="term" value="F:RNA polymerase binding"/>
    <property type="evidence" value="ECO:0007669"/>
    <property type="project" value="InterPro"/>
</dbReference>
<protein>
    <recommendedName>
        <fullName evidence="2 8">Transcription elongation factor GreA</fullName>
    </recommendedName>
    <alternativeName>
        <fullName evidence="7 8">Transcript cleavage factor GreA</fullName>
    </alternativeName>
</protein>
<evidence type="ECO:0000256" key="7">
    <source>
        <dbReference type="ARBA" id="ARBA00030776"/>
    </source>
</evidence>